<gene>
    <name evidence="6" type="ORF">JF625_29625</name>
</gene>
<dbReference type="GO" id="GO:0015833">
    <property type="term" value="P:peptide transport"/>
    <property type="evidence" value="ECO:0007669"/>
    <property type="project" value="TreeGrafter"/>
</dbReference>
<dbReference type="Proteomes" id="UP000700706">
    <property type="component" value="Unassembled WGS sequence"/>
</dbReference>
<dbReference type="InterPro" id="IPR000914">
    <property type="entry name" value="SBP_5_dom"/>
</dbReference>
<evidence type="ECO:0000256" key="4">
    <source>
        <dbReference type="ARBA" id="ARBA00022729"/>
    </source>
</evidence>
<dbReference type="Gene3D" id="3.10.105.10">
    <property type="entry name" value="Dipeptide-binding Protein, Domain 3"/>
    <property type="match status" value="1"/>
</dbReference>
<dbReference type="Gene3D" id="3.40.190.10">
    <property type="entry name" value="Periplasmic binding protein-like II"/>
    <property type="match status" value="1"/>
</dbReference>
<dbReference type="AlphaFoldDB" id="A0A952FVD7"/>
<dbReference type="PANTHER" id="PTHR30290">
    <property type="entry name" value="PERIPLASMIC BINDING COMPONENT OF ABC TRANSPORTER"/>
    <property type="match status" value="1"/>
</dbReference>
<organism evidence="6 7">
    <name type="scientific">Inquilinus limosus</name>
    <dbReference type="NCBI Taxonomy" id="171674"/>
    <lineage>
        <taxon>Bacteria</taxon>
        <taxon>Pseudomonadati</taxon>
        <taxon>Pseudomonadota</taxon>
        <taxon>Alphaproteobacteria</taxon>
        <taxon>Rhodospirillales</taxon>
        <taxon>Rhodospirillaceae</taxon>
        <taxon>Inquilinus</taxon>
    </lineage>
</organism>
<dbReference type="PANTHER" id="PTHR30290:SF9">
    <property type="entry name" value="OLIGOPEPTIDE-BINDING PROTEIN APPA"/>
    <property type="match status" value="1"/>
</dbReference>
<comment type="subcellular location">
    <subcellularLocation>
        <location evidence="1">Periplasm</location>
    </subcellularLocation>
</comment>
<protein>
    <recommendedName>
        <fullName evidence="5">Solute-binding protein family 5 domain-containing protein</fullName>
    </recommendedName>
</protein>
<comment type="similarity">
    <text evidence="2">Belongs to the bacterial solute-binding protein 5 family.</text>
</comment>
<dbReference type="GO" id="GO:0030288">
    <property type="term" value="C:outer membrane-bounded periplasmic space"/>
    <property type="evidence" value="ECO:0007669"/>
    <property type="project" value="UniProtKB-ARBA"/>
</dbReference>
<dbReference type="GO" id="GO:1904680">
    <property type="term" value="F:peptide transmembrane transporter activity"/>
    <property type="evidence" value="ECO:0007669"/>
    <property type="project" value="TreeGrafter"/>
</dbReference>
<dbReference type="InterPro" id="IPR030678">
    <property type="entry name" value="Peptide/Ni-bd"/>
</dbReference>
<name>A0A952FVD7_9PROT</name>
<proteinExistence type="inferred from homology"/>
<evidence type="ECO:0000313" key="7">
    <source>
        <dbReference type="Proteomes" id="UP000700706"/>
    </source>
</evidence>
<accession>A0A952FVD7</accession>
<evidence type="ECO:0000259" key="5">
    <source>
        <dbReference type="Pfam" id="PF00496"/>
    </source>
</evidence>
<feature type="domain" description="Solute-binding protein family 5" evidence="5">
    <location>
        <begin position="75"/>
        <end position="430"/>
    </location>
</feature>
<evidence type="ECO:0000256" key="3">
    <source>
        <dbReference type="ARBA" id="ARBA00022448"/>
    </source>
</evidence>
<reference evidence="6" key="1">
    <citation type="submission" date="2020-06" db="EMBL/GenBank/DDBJ databases">
        <title>Stable isotope informed genome-resolved metagenomics uncovers potential trophic interactions in rhizosphere soil.</title>
        <authorList>
            <person name="Starr E.P."/>
            <person name="Shi S."/>
            <person name="Blazewicz S.J."/>
            <person name="Koch B.J."/>
            <person name="Probst A.J."/>
            <person name="Hungate B.A."/>
            <person name="Pett-Ridge J."/>
            <person name="Firestone M.K."/>
            <person name="Banfield J.F."/>
        </authorList>
    </citation>
    <scope>NUCLEOTIDE SEQUENCE</scope>
    <source>
        <strain evidence="6">YM_69_17</strain>
    </source>
</reference>
<keyword evidence="4" id="KW-0732">Signal</keyword>
<comment type="caution">
    <text evidence="6">The sequence shown here is derived from an EMBL/GenBank/DDBJ whole genome shotgun (WGS) entry which is preliminary data.</text>
</comment>
<dbReference type="InterPro" id="IPR039424">
    <property type="entry name" value="SBP_5"/>
</dbReference>
<dbReference type="SUPFAM" id="SSF53850">
    <property type="entry name" value="Periplasmic binding protein-like II"/>
    <property type="match status" value="1"/>
</dbReference>
<dbReference type="GO" id="GO:0043190">
    <property type="term" value="C:ATP-binding cassette (ABC) transporter complex"/>
    <property type="evidence" value="ECO:0007669"/>
    <property type="project" value="InterPro"/>
</dbReference>
<evidence type="ECO:0000313" key="6">
    <source>
        <dbReference type="EMBL" id="MBW8729299.1"/>
    </source>
</evidence>
<dbReference type="Pfam" id="PF00496">
    <property type="entry name" value="SBP_bac_5"/>
    <property type="match status" value="1"/>
</dbReference>
<keyword evidence="3" id="KW-0813">Transport</keyword>
<dbReference type="EMBL" id="JAEKLZ010000513">
    <property type="protein sequence ID" value="MBW8729299.1"/>
    <property type="molecule type" value="Genomic_DNA"/>
</dbReference>
<sequence>MTGLTTGGVRLAGVLGLALAAMLPLRPAAAQEAVIVLGSAEAGVPNYDPIRGAILNTGTSLIYDRLVEQDADQSFHPHLATSRDSSPDGMSWTFKLRQGVKFTDGEPFNAQTIVWWIPKYKGTENEFMVDAIDHVEAVDDYTVRFVMKRPEPNLIFNLASAFMSIPSPKAFDAAGDGYGVTEAVGTGPYKLESFTVGQETVLVRNDDYAWGSDLSENQGPPHIERLTLREIPDQSTAFLELKTGGVDMLLDLPTDYLSQLKSEPDIDFRSQPGFGTTYMPINTQAEPFTDIRVRQATALAIDQAAILKTVYNGIGIEAHQLLIASLPESKVDPKAEIHYDAARANQILDEAGWVRGDDGIRVKDGKKLSVKLWTRSETEFKRIAEIVQAQLKAIGMDAAITVFDTSTIRDQYKKGEHQLVISTYGWNNADILDWFFSGKRLFYPNVSMWNDPKSEELNEVAMHQSRTGAEREANFRKYHEYLLSQFVFAPIYEPAQNVAFNKTRLQVPAVIRGPQLSQQTIVDLKVAE</sequence>
<evidence type="ECO:0000256" key="1">
    <source>
        <dbReference type="ARBA" id="ARBA00004418"/>
    </source>
</evidence>
<evidence type="ECO:0000256" key="2">
    <source>
        <dbReference type="ARBA" id="ARBA00005695"/>
    </source>
</evidence>
<dbReference type="PIRSF" id="PIRSF002741">
    <property type="entry name" value="MppA"/>
    <property type="match status" value="1"/>
</dbReference>